<keyword evidence="2" id="KW-1185">Reference proteome</keyword>
<proteinExistence type="predicted"/>
<evidence type="ECO:0000313" key="2">
    <source>
        <dbReference type="Proteomes" id="UP001500274"/>
    </source>
</evidence>
<sequence>MRRLAEMCGTPCVHNTDRIIRTNPRQAEVLRSDVSVVITRVVMTVNNLDSQRVILIDANFSDVPAVWSEARLIDRISAAASAPGILLAAEAAAPAYPSPPVRLPADLAEGDLLALPCEGTVPLGRVRPVPLPRHDTAPLSPAIAVSPAIDIAPGLLSALTPQL</sequence>
<dbReference type="EMBL" id="BAAARI010000012">
    <property type="protein sequence ID" value="GAA2580184.1"/>
    <property type="molecule type" value="Genomic_DNA"/>
</dbReference>
<gene>
    <name evidence="1" type="ORF">GCM10009862_19250</name>
</gene>
<name>A0ABN3PDD8_9MICO</name>
<accession>A0ABN3PDD8</accession>
<dbReference type="Proteomes" id="UP001500274">
    <property type="component" value="Unassembled WGS sequence"/>
</dbReference>
<reference evidence="1 2" key="1">
    <citation type="journal article" date="2019" name="Int. J. Syst. Evol. Microbiol.">
        <title>The Global Catalogue of Microorganisms (GCM) 10K type strain sequencing project: providing services to taxonomists for standard genome sequencing and annotation.</title>
        <authorList>
            <consortium name="The Broad Institute Genomics Platform"/>
            <consortium name="The Broad Institute Genome Sequencing Center for Infectious Disease"/>
            <person name="Wu L."/>
            <person name="Ma J."/>
        </authorList>
    </citation>
    <scope>NUCLEOTIDE SEQUENCE [LARGE SCALE GENOMIC DNA]</scope>
    <source>
        <strain evidence="1 2">JCM 16365</strain>
    </source>
</reference>
<comment type="caution">
    <text evidence="1">The sequence shown here is derived from an EMBL/GenBank/DDBJ whole genome shotgun (WGS) entry which is preliminary data.</text>
</comment>
<organism evidence="1 2">
    <name type="scientific">Microbacterium binotii</name>
    <dbReference type="NCBI Taxonomy" id="462710"/>
    <lineage>
        <taxon>Bacteria</taxon>
        <taxon>Bacillati</taxon>
        <taxon>Actinomycetota</taxon>
        <taxon>Actinomycetes</taxon>
        <taxon>Micrococcales</taxon>
        <taxon>Microbacteriaceae</taxon>
        <taxon>Microbacterium</taxon>
    </lineage>
</organism>
<evidence type="ECO:0000313" key="1">
    <source>
        <dbReference type="EMBL" id="GAA2580184.1"/>
    </source>
</evidence>
<protein>
    <submittedName>
        <fullName evidence="1">Uncharacterized protein</fullName>
    </submittedName>
</protein>